<feature type="compositionally biased region" description="Polar residues" evidence="1">
    <location>
        <begin position="382"/>
        <end position="437"/>
    </location>
</feature>
<gene>
    <name evidence="2" type="ORF">K490DRAFT_60076</name>
</gene>
<feature type="compositionally biased region" description="Polar residues" evidence="1">
    <location>
        <begin position="359"/>
        <end position="373"/>
    </location>
</feature>
<dbReference type="Proteomes" id="UP000799776">
    <property type="component" value="Unassembled WGS sequence"/>
</dbReference>
<feature type="compositionally biased region" description="Low complexity" evidence="1">
    <location>
        <begin position="1272"/>
        <end position="1283"/>
    </location>
</feature>
<feature type="compositionally biased region" description="Basic and acidic residues" evidence="1">
    <location>
        <begin position="590"/>
        <end position="600"/>
    </location>
</feature>
<protein>
    <recommendedName>
        <fullName evidence="4">Methyltransferase type 11 domain-containing protein</fullName>
    </recommendedName>
</protein>
<evidence type="ECO:0000256" key="1">
    <source>
        <dbReference type="SAM" id="MobiDB-lite"/>
    </source>
</evidence>
<feature type="compositionally biased region" description="Low complexity" evidence="1">
    <location>
        <begin position="251"/>
        <end position="266"/>
    </location>
</feature>
<feature type="compositionally biased region" description="Polar residues" evidence="1">
    <location>
        <begin position="1"/>
        <end position="19"/>
    </location>
</feature>
<dbReference type="EMBL" id="ML978752">
    <property type="protein sequence ID" value="KAF2083895.1"/>
    <property type="molecule type" value="Genomic_DNA"/>
</dbReference>
<dbReference type="SUPFAM" id="SSF53335">
    <property type="entry name" value="S-adenosyl-L-methionine-dependent methyltransferases"/>
    <property type="match status" value="1"/>
</dbReference>
<feature type="compositionally biased region" description="Polar residues" evidence="1">
    <location>
        <begin position="449"/>
        <end position="458"/>
    </location>
</feature>
<proteinExistence type="predicted"/>
<evidence type="ECO:0000313" key="3">
    <source>
        <dbReference type="Proteomes" id="UP000799776"/>
    </source>
</evidence>
<feature type="compositionally biased region" description="Polar residues" evidence="1">
    <location>
        <begin position="572"/>
        <end position="589"/>
    </location>
</feature>
<name>A0A9P4LRU8_9PEZI</name>
<evidence type="ECO:0008006" key="4">
    <source>
        <dbReference type="Google" id="ProtNLM"/>
    </source>
</evidence>
<feature type="region of interest" description="Disordered" evidence="1">
    <location>
        <begin position="1272"/>
        <end position="1295"/>
    </location>
</feature>
<dbReference type="OrthoDB" id="5382952at2759"/>
<feature type="compositionally biased region" description="Basic and acidic residues" evidence="1">
    <location>
        <begin position="941"/>
        <end position="953"/>
    </location>
</feature>
<feature type="compositionally biased region" description="Polar residues" evidence="1">
    <location>
        <begin position="307"/>
        <end position="317"/>
    </location>
</feature>
<feature type="compositionally biased region" description="Basic and acidic residues" evidence="1">
    <location>
        <begin position="842"/>
        <end position="863"/>
    </location>
</feature>
<feature type="compositionally biased region" description="Low complexity" evidence="1">
    <location>
        <begin position="73"/>
        <end position="86"/>
    </location>
</feature>
<feature type="compositionally biased region" description="Polar residues" evidence="1">
    <location>
        <begin position="46"/>
        <end position="55"/>
    </location>
</feature>
<feature type="compositionally biased region" description="Low complexity" evidence="1">
    <location>
        <begin position="865"/>
        <end position="878"/>
    </location>
</feature>
<evidence type="ECO:0000313" key="2">
    <source>
        <dbReference type="EMBL" id="KAF2083895.1"/>
    </source>
</evidence>
<feature type="compositionally biased region" description="Basic and acidic residues" evidence="1">
    <location>
        <begin position="546"/>
        <end position="559"/>
    </location>
</feature>
<feature type="compositionally biased region" description="Polar residues" evidence="1">
    <location>
        <begin position="792"/>
        <end position="807"/>
    </location>
</feature>
<feature type="region of interest" description="Disordered" evidence="1">
    <location>
        <begin position="1123"/>
        <end position="1199"/>
    </location>
</feature>
<feature type="region of interest" description="Disordered" evidence="1">
    <location>
        <begin position="788"/>
        <end position="925"/>
    </location>
</feature>
<keyword evidence="3" id="KW-1185">Reference proteome</keyword>
<feature type="region of interest" description="Disordered" evidence="1">
    <location>
        <begin position="1442"/>
        <end position="1487"/>
    </location>
</feature>
<sequence>MASSKSHLTLPSGSASQPAKLQRKQSSRLPTRSTTPTSPTSPTSPEQHASVTSPTARFEADHASAYRQRALNSTPSPALGSSPAPAHDTPRRVLRKKASSIGRPATHSSKRSAAEHKSCSSESMGAIRNEHDADLVLGIAVPQSKVPSTARSPAPFEHGTRPPDGTEPLPLPHPAYASSTSPSTRYSESPGRFSHSSSPTSMSSHSPGIVFSSKLVAPRARQTSPVRSRPPPVRRATEGDTSLGASQGLPSVRESSNSSSSASTVVPLEINKETRPATTSPLKPTGRYFNGTSLSPEQQGKARPSGISVQTSISVASTHAAPVYPPPELAHLADAPPAQPTAKARPTRPSREGTPDLSRFQQPSPVVQSNLTSLPGRHRRQTSAGSNVLGNFGGPTNSSKTTISPAKSHYDSSPNPSLNSAFSPVSFAPTTRGTTPELSDGEKGLRSGASPTAPNTRKSPSRFGFFTRRNKTEPVVAPQAKERKLLRKGPIAGTGHEGYGKYAGRGRGAALTSVPGSLSRSTSADSNNESSSQLQYSRKGSVASKSEPEMDDFYRDRLAPKVLRGKRPEPDSSLSTDSDAGRSGSSLDSTRGRPSLEVRNDSIAPSPGWKPSDEWSLPTLLPSAMPEPIPSVSPFEDPEFSSRRPSGDVDANGVHQLQPQREDQLPSQDSRFGVVYGHDDMAPLDQTKRQPHEVRLSRHDDVSEGREGNWLKAKKKTLQQKPSRKWNFFQWAQTNSPLQTEHIEDSPVADEESRNEPLRSMPHYALQDGDDQLDMEELERIMQEAVRAGETPMSSRPPSLQFAQGTKQQHESILLPSPPMMPHRFSHHSGQSSSKVYLRNPEWPKPESSNTDRLEELPAHDITRSPSPTQTTNPLSPTSSPPRPSRLARVGRIPPVITQRDRQRRLSNRSFSRPFAPAQPSPALQPAPLFTELMESAANDARPDHPHSDEDPQKGVYSPQAEQEPSPFTYALDAHAGPADSIPEFFAFPRKYSELSYSSTSSFPVSTAVVPPPDAPLQEDEVWNEYDDLIEDVAVLSGPEDKASRPTTEAPSTRHERPMENTPWTTAATSPPKLDPSPDPREVSVHLRRSRLLAAFQALATPSTPGEIEACMTADQEAGLSLPDEAGLSRMGGRLSMTPTRPESACSRISESAMEEPARLSGQRAERLDDERLDDERLDKEPSGLQQRDSRLVKTAESQKDGAVSMANLRFGALMTSKWLSFGRVLFSPAHSVVKSSPDNAVLVLDGLGNDWSYYCALTYPTASIYNLTPTPTSATSPATSPHTPNPLPNHHPIHHASPASPFPFPRSFFAAVILRFPPIGPASVYRSLVSECKRVLRPGGYLELTVLDLDAVRMGNRGRRKVRALKVRLAGAAAAGDGSAAGAASAATDTTATSATSGGPHGSPEVEGVCLRPRCDSFLRLVGRRGFTGVRMCLVGVPVAETSPPPASAATPRPTPTPPGIGSGSVVVENDPDSNNPVDDDPDDPSKLVSRVGRWWYARCFEGADRSLWDDEALRAECGRRGTSFRLLVCCAVKPEKVVRRTVSV</sequence>
<feature type="compositionally biased region" description="Gly residues" evidence="1">
    <location>
        <begin position="495"/>
        <end position="507"/>
    </location>
</feature>
<organism evidence="2 3">
    <name type="scientific">Saccharata proteae CBS 121410</name>
    <dbReference type="NCBI Taxonomy" id="1314787"/>
    <lineage>
        <taxon>Eukaryota</taxon>
        <taxon>Fungi</taxon>
        <taxon>Dikarya</taxon>
        <taxon>Ascomycota</taxon>
        <taxon>Pezizomycotina</taxon>
        <taxon>Dothideomycetes</taxon>
        <taxon>Dothideomycetes incertae sedis</taxon>
        <taxon>Botryosphaeriales</taxon>
        <taxon>Saccharataceae</taxon>
        <taxon>Saccharata</taxon>
    </lineage>
</organism>
<feature type="compositionally biased region" description="Low complexity" evidence="1">
    <location>
        <begin position="174"/>
        <end position="207"/>
    </location>
</feature>
<feature type="region of interest" description="Disordered" evidence="1">
    <location>
        <begin position="939"/>
        <end position="966"/>
    </location>
</feature>
<feature type="compositionally biased region" description="Pro residues" evidence="1">
    <location>
        <begin position="1444"/>
        <end position="1460"/>
    </location>
</feature>
<feature type="compositionally biased region" description="Polar residues" evidence="1">
    <location>
        <begin position="239"/>
        <end position="249"/>
    </location>
</feature>
<feature type="region of interest" description="Disordered" evidence="1">
    <location>
        <begin position="1038"/>
        <end position="1082"/>
    </location>
</feature>
<feature type="compositionally biased region" description="Low complexity" evidence="1">
    <location>
        <begin position="1465"/>
        <end position="1478"/>
    </location>
</feature>
<accession>A0A9P4LRU8</accession>
<feature type="compositionally biased region" description="Low complexity" evidence="1">
    <location>
        <begin position="27"/>
        <end position="45"/>
    </location>
</feature>
<dbReference type="InterPro" id="IPR029063">
    <property type="entry name" value="SAM-dependent_MTases_sf"/>
</dbReference>
<comment type="caution">
    <text evidence="2">The sequence shown here is derived from an EMBL/GenBank/DDBJ whole genome shotgun (WGS) entry which is preliminary data.</text>
</comment>
<feature type="region of interest" description="Disordered" evidence="1">
    <location>
        <begin position="1"/>
        <end position="719"/>
    </location>
</feature>
<feature type="compositionally biased region" description="Basic and acidic residues" evidence="1">
    <location>
        <begin position="1164"/>
        <end position="1199"/>
    </location>
</feature>
<feature type="compositionally biased region" description="Polar residues" evidence="1">
    <location>
        <begin position="655"/>
        <end position="670"/>
    </location>
</feature>
<feature type="compositionally biased region" description="Low complexity" evidence="1">
    <location>
        <begin position="519"/>
        <end position="532"/>
    </location>
</feature>
<reference evidence="2" key="1">
    <citation type="journal article" date="2020" name="Stud. Mycol.">
        <title>101 Dothideomycetes genomes: a test case for predicting lifestyles and emergence of pathogens.</title>
        <authorList>
            <person name="Haridas S."/>
            <person name="Albert R."/>
            <person name="Binder M."/>
            <person name="Bloem J."/>
            <person name="Labutti K."/>
            <person name="Salamov A."/>
            <person name="Andreopoulos B."/>
            <person name="Baker S."/>
            <person name="Barry K."/>
            <person name="Bills G."/>
            <person name="Bluhm B."/>
            <person name="Cannon C."/>
            <person name="Castanera R."/>
            <person name="Culley D."/>
            <person name="Daum C."/>
            <person name="Ezra D."/>
            <person name="Gonzalez J."/>
            <person name="Henrissat B."/>
            <person name="Kuo A."/>
            <person name="Liang C."/>
            <person name="Lipzen A."/>
            <person name="Lutzoni F."/>
            <person name="Magnuson J."/>
            <person name="Mondo S."/>
            <person name="Nolan M."/>
            <person name="Ohm R."/>
            <person name="Pangilinan J."/>
            <person name="Park H.-J."/>
            <person name="Ramirez L."/>
            <person name="Alfaro M."/>
            <person name="Sun H."/>
            <person name="Tritt A."/>
            <person name="Yoshinaga Y."/>
            <person name="Zwiers L.-H."/>
            <person name="Turgeon B."/>
            <person name="Goodwin S."/>
            <person name="Spatafora J."/>
            <person name="Crous P."/>
            <person name="Grigoriev I."/>
        </authorList>
    </citation>
    <scope>NUCLEOTIDE SEQUENCE</scope>
    <source>
        <strain evidence="2">CBS 121410</strain>
    </source>
</reference>
<feature type="compositionally biased region" description="Basic and acidic residues" evidence="1">
    <location>
        <begin position="677"/>
        <end position="709"/>
    </location>
</feature>